<evidence type="ECO:0000256" key="1">
    <source>
        <dbReference type="ARBA" id="ARBA00004953"/>
    </source>
</evidence>
<dbReference type="GO" id="GO:0009236">
    <property type="term" value="P:cobalamin biosynthetic process"/>
    <property type="evidence" value="ECO:0007669"/>
    <property type="project" value="UniProtKB-KW"/>
</dbReference>
<protein>
    <submittedName>
        <fullName evidence="6">Cobyric acid synthase CobQ</fullName>
    </submittedName>
</protein>
<feature type="non-terminal residue" evidence="6">
    <location>
        <position position="1"/>
    </location>
</feature>
<dbReference type="PANTHER" id="PTHR21343">
    <property type="entry name" value="DETHIOBIOTIN SYNTHETASE"/>
    <property type="match status" value="1"/>
</dbReference>
<evidence type="ECO:0000256" key="3">
    <source>
        <dbReference type="ARBA" id="ARBA00022573"/>
    </source>
</evidence>
<gene>
    <name evidence="6" type="ORF">C1D09_014140</name>
</gene>
<comment type="similarity">
    <text evidence="2">Belongs to the CobB/CobQ family. CobQ subfamily.</text>
</comment>
<dbReference type="PANTHER" id="PTHR21343:SF1">
    <property type="entry name" value="COBYRIC ACID SYNTHASE"/>
    <property type="match status" value="1"/>
</dbReference>
<reference evidence="6" key="1">
    <citation type="submission" date="2019-07" db="EMBL/GenBank/DDBJ databases">
        <title>Mesorhizobum intechiensis sp. nov. isolated from nodules of Lotus tenuis growing in lowlands of the Flooding Pampa, Argentina.</title>
        <authorList>
            <person name="Estrella M.J."/>
            <person name="Torres Tejerizo G.A."/>
            <person name="Cumpa Velazquez L.M."/>
            <person name="Fontana F."/>
            <person name="Hansen L."/>
            <person name="Pistorio M."/>
            <person name="Sannazzaro A.I."/>
        </authorList>
    </citation>
    <scope>NUCLEOTIDE SEQUENCE</scope>
    <source>
        <strain evidence="6">BD68</strain>
    </source>
</reference>
<dbReference type="AlphaFoldDB" id="A0A8T9ATW5"/>
<dbReference type="InterPro" id="IPR011698">
    <property type="entry name" value="GATase_3"/>
</dbReference>
<comment type="pathway">
    <text evidence="1">Cofactor biosynthesis; adenosylcobalamin biosynthesis.</text>
</comment>
<dbReference type="InterPro" id="IPR029062">
    <property type="entry name" value="Class_I_gatase-like"/>
</dbReference>
<feature type="domain" description="CobB/CobQ-like glutamine amidotransferase" evidence="5">
    <location>
        <begin position="1"/>
        <end position="97"/>
    </location>
</feature>
<sequence>GRTVRDPDGIEGSVTEAEGLGLLDIETVMEPEKTVRNVSARSVQFDLPLEGYEIHLGRTTGPDTIRPSAIINGAEDGAVSADGKVIGTYMHGLFGADGFRGKFLESLGIRGGGIDYRAEVERALDEVAAELEAHLDCDAIFGLAR</sequence>
<dbReference type="PROSITE" id="PS51274">
    <property type="entry name" value="GATASE_COBBQ"/>
    <property type="match status" value="1"/>
</dbReference>
<evidence type="ECO:0000313" key="6">
    <source>
        <dbReference type="EMBL" id="TSE11181.1"/>
    </source>
</evidence>
<proteinExistence type="inferred from homology"/>
<evidence type="ECO:0000256" key="4">
    <source>
        <dbReference type="ARBA" id="ARBA00022962"/>
    </source>
</evidence>
<keyword evidence="4" id="KW-0315">Glutamine amidotransferase</keyword>
<dbReference type="GO" id="GO:0003824">
    <property type="term" value="F:catalytic activity"/>
    <property type="evidence" value="ECO:0007669"/>
    <property type="project" value="InterPro"/>
</dbReference>
<organism evidence="6 7">
    <name type="scientific">Mesorhizobium intechi</name>
    <dbReference type="NCBI Taxonomy" id="537601"/>
    <lineage>
        <taxon>Bacteria</taxon>
        <taxon>Pseudomonadati</taxon>
        <taxon>Pseudomonadota</taxon>
        <taxon>Alphaproteobacteria</taxon>
        <taxon>Hyphomicrobiales</taxon>
        <taxon>Phyllobacteriaceae</taxon>
        <taxon>Mesorhizobium</taxon>
    </lineage>
</organism>
<accession>A0A8T9ATW5</accession>
<dbReference type="SUPFAM" id="SSF52317">
    <property type="entry name" value="Class I glutamine amidotransferase-like"/>
    <property type="match status" value="1"/>
</dbReference>
<dbReference type="EMBL" id="PNOT02000168">
    <property type="protein sequence ID" value="TSE11181.1"/>
    <property type="molecule type" value="Genomic_DNA"/>
</dbReference>
<comment type="caution">
    <text evidence="6">The sequence shown here is derived from an EMBL/GenBank/DDBJ whole genome shotgun (WGS) entry which is preliminary data.</text>
</comment>
<dbReference type="Pfam" id="PF07685">
    <property type="entry name" value="GATase_3"/>
    <property type="match status" value="1"/>
</dbReference>
<evidence type="ECO:0000259" key="5">
    <source>
        <dbReference type="Pfam" id="PF07685"/>
    </source>
</evidence>
<keyword evidence="3" id="KW-0169">Cobalamin biosynthesis</keyword>
<evidence type="ECO:0000313" key="7">
    <source>
        <dbReference type="Proteomes" id="UP000235507"/>
    </source>
</evidence>
<dbReference type="Proteomes" id="UP000235507">
    <property type="component" value="Unassembled WGS sequence"/>
</dbReference>
<name>A0A8T9ATW5_9HYPH</name>
<evidence type="ECO:0000256" key="2">
    <source>
        <dbReference type="ARBA" id="ARBA00006205"/>
    </source>
</evidence>
<keyword evidence="7" id="KW-1185">Reference proteome</keyword>